<gene>
    <name evidence="2" type="ORF">OIDMADRAFT_145646</name>
</gene>
<dbReference type="InterPro" id="IPR051908">
    <property type="entry name" value="Ribosomal_N-acetyltransferase"/>
</dbReference>
<feature type="domain" description="N-acetyltransferase" evidence="1">
    <location>
        <begin position="120"/>
        <end position="275"/>
    </location>
</feature>
<sequence>MPSDGRQYNCWTWPPPSRSLGQGSFVNEFGRLRLPKNGVAGEWSSWRGGYGNIEKSLRPYESSDNFLGIETDLDSGYSQENLKIRRREEEANGRDGVTEEPWASSASDAVGRILVKIDPLLLDALANGDHESASAICTYKLTPYLTKYRSVWKRRHGQIKADPEDAVWVTRLVVKSETGEAVGAAGFHGKPNEDGMVEVGYGIDPPFRRQGHARAALTILLDVAAKDPRVKVVRVTVRPDNVESRSLIDQYDFVEVGEQIDEEDGLEIILEKRAK</sequence>
<dbReference type="PROSITE" id="PS51186">
    <property type="entry name" value="GNAT"/>
    <property type="match status" value="1"/>
</dbReference>
<dbReference type="EMBL" id="KN832877">
    <property type="protein sequence ID" value="KIN00130.1"/>
    <property type="molecule type" value="Genomic_DNA"/>
</dbReference>
<name>A0A0C3HA91_OIDMZ</name>
<dbReference type="CDD" id="cd04301">
    <property type="entry name" value="NAT_SF"/>
    <property type="match status" value="1"/>
</dbReference>
<dbReference type="SUPFAM" id="SSF55729">
    <property type="entry name" value="Acyl-CoA N-acyltransferases (Nat)"/>
    <property type="match status" value="1"/>
</dbReference>
<dbReference type="InParanoid" id="A0A0C3HA91"/>
<dbReference type="GO" id="GO:1990189">
    <property type="term" value="F:protein N-terminal-serine acetyltransferase activity"/>
    <property type="evidence" value="ECO:0007669"/>
    <property type="project" value="TreeGrafter"/>
</dbReference>
<proteinExistence type="predicted"/>
<dbReference type="HOGENOM" id="CLU_1012288_0_0_1"/>
<dbReference type="Proteomes" id="UP000054321">
    <property type="component" value="Unassembled WGS sequence"/>
</dbReference>
<dbReference type="GO" id="GO:0008999">
    <property type="term" value="F:protein-N-terminal-alanine acetyltransferase activity"/>
    <property type="evidence" value="ECO:0007669"/>
    <property type="project" value="TreeGrafter"/>
</dbReference>
<reference evidence="3" key="2">
    <citation type="submission" date="2015-01" db="EMBL/GenBank/DDBJ databases">
        <title>Evolutionary Origins and Diversification of the Mycorrhizal Mutualists.</title>
        <authorList>
            <consortium name="DOE Joint Genome Institute"/>
            <consortium name="Mycorrhizal Genomics Consortium"/>
            <person name="Kohler A."/>
            <person name="Kuo A."/>
            <person name="Nagy L.G."/>
            <person name="Floudas D."/>
            <person name="Copeland A."/>
            <person name="Barry K.W."/>
            <person name="Cichocki N."/>
            <person name="Veneault-Fourrey C."/>
            <person name="LaButti K."/>
            <person name="Lindquist E.A."/>
            <person name="Lipzen A."/>
            <person name="Lundell T."/>
            <person name="Morin E."/>
            <person name="Murat C."/>
            <person name="Riley R."/>
            <person name="Ohm R."/>
            <person name="Sun H."/>
            <person name="Tunlid A."/>
            <person name="Henrissat B."/>
            <person name="Grigoriev I.V."/>
            <person name="Hibbett D.S."/>
            <person name="Martin F."/>
        </authorList>
    </citation>
    <scope>NUCLEOTIDE SEQUENCE [LARGE SCALE GENOMIC DNA]</scope>
    <source>
        <strain evidence="3">Zn</strain>
    </source>
</reference>
<keyword evidence="3" id="KW-1185">Reference proteome</keyword>
<evidence type="ECO:0000313" key="2">
    <source>
        <dbReference type="EMBL" id="KIN00130.1"/>
    </source>
</evidence>
<dbReference type="GO" id="GO:0005737">
    <property type="term" value="C:cytoplasm"/>
    <property type="evidence" value="ECO:0007669"/>
    <property type="project" value="TreeGrafter"/>
</dbReference>
<dbReference type="PANTHER" id="PTHR43441:SF6">
    <property type="entry name" value="N-ACETYLTRANSFERASE DOMAIN-CONTAINING PROTEIN"/>
    <property type="match status" value="1"/>
</dbReference>
<dbReference type="PANTHER" id="PTHR43441">
    <property type="entry name" value="RIBOSOMAL-PROTEIN-SERINE ACETYLTRANSFERASE"/>
    <property type="match status" value="1"/>
</dbReference>
<organism evidence="2 3">
    <name type="scientific">Oidiodendron maius (strain Zn)</name>
    <dbReference type="NCBI Taxonomy" id="913774"/>
    <lineage>
        <taxon>Eukaryota</taxon>
        <taxon>Fungi</taxon>
        <taxon>Dikarya</taxon>
        <taxon>Ascomycota</taxon>
        <taxon>Pezizomycotina</taxon>
        <taxon>Leotiomycetes</taxon>
        <taxon>Leotiomycetes incertae sedis</taxon>
        <taxon>Myxotrichaceae</taxon>
        <taxon>Oidiodendron</taxon>
    </lineage>
</organism>
<protein>
    <recommendedName>
        <fullName evidence="1">N-acetyltransferase domain-containing protein</fullName>
    </recommendedName>
</protein>
<evidence type="ECO:0000313" key="3">
    <source>
        <dbReference type="Proteomes" id="UP000054321"/>
    </source>
</evidence>
<reference evidence="2 3" key="1">
    <citation type="submission" date="2014-04" db="EMBL/GenBank/DDBJ databases">
        <authorList>
            <consortium name="DOE Joint Genome Institute"/>
            <person name="Kuo A."/>
            <person name="Martino E."/>
            <person name="Perotto S."/>
            <person name="Kohler A."/>
            <person name="Nagy L.G."/>
            <person name="Floudas D."/>
            <person name="Copeland A."/>
            <person name="Barry K.W."/>
            <person name="Cichocki N."/>
            <person name="Veneault-Fourrey C."/>
            <person name="LaButti K."/>
            <person name="Lindquist E.A."/>
            <person name="Lipzen A."/>
            <person name="Lundell T."/>
            <person name="Morin E."/>
            <person name="Murat C."/>
            <person name="Sun H."/>
            <person name="Tunlid A."/>
            <person name="Henrissat B."/>
            <person name="Grigoriev I.V."/>
            <person name="Hibbett D.S."/>
            <person name="Martin F."/>
            <person name="Nordberg H.P."/>
            <person name="Cantor M.N."/>
            <person name="Hua S.X."/>
        </authorList>
    </citation>
    <scope>NUCLEOTIDE SEQUENCE [LARGE SCALE GENOMIC DNA]</scope>
    <source>
        <strain evidence="2 3">Zn</strain>
    </source>
</reference>
<dbReference type="AlphaFoldDB" id="A0A0C3HA91"/>
<dbReference type="InterPro" id="IPR016181">
    <property type="entry name" value="Acyl_CoA_acyltransferase"/>
</dbReference>
<dbReference type="Pfam" id="PF13302">
    <property type="entry name" value="Acetyltransf_3"/>
    <property type="match status" value="1"/>
</dbReference>
<accession>A0A0C3HA91</accession>
<dbReference type="InterPro" id="IPR000182">
    <property type="entry name" value="GNAT_dom"/>
</dbReference>
<evidence type="ECO:0000259" key="1">
    <source>
        <dbReference type="PROSITE" id="PS51186"/>
    </source>
</evidence>
<dbReference type="OrthoDB" id="3429175at2759"/>
<dbReference type="Gene3D" id="3.40.630.30">
    <property type="match status" value="1"/>
</dbReference>